<evidence type="ECO:0000259" key="1">
    <source>
        <dbReference type="Pfam" id="PF01575"/>
    </source>
</evidence>
<dbReference type="PANTHER" id="PTHR43664:SF1">
    <property type="entry name" value="BETA-METHYLMALYL-COA DEHYDRATASE"/>
    <property type="match status" value="1"/>
</dbReference>
<evidence type="ECO:0000313" key="2">
    <source>
        <dbReference type="EMBL" id="PWV97588.1"/>
    </source>
</evidence>
<keyword evidence="3" id="KW-1185">Reference proteome</keyword>
<dbReference type="AlphaFoldDB" id="A0A317PDN3"/>
<evidence type="ECO:0000313" key="3">
    <source>
        <dbReference type="Proteomes" id="UP000246352"/>
    </source>
</evidence>
<dbReference type="RefSeq" id="WP_110033894.1">
    <property type="nucleotide sequence ID" value="NZ_QGTR01000006.1"/>
</dbReference>
<dbReference type="OrthoDB" id="9797938at2"/>
<dbReference type="EMBL" id="QGTR01000006">
    <property type="protein sequence ID" value="PWV97588.1"/>
    <property type="molecule type" value="Genomic_DNA"/>
</dbReference>
<dbReference type="Pfam" id="PF01575">
    <property type="entry name" value="MaoC_dehydratas"/>
    <property type="match status" value="1"/>
</dbReference>
<dbReference type="InterPro" id="IPR002539">
    <property type="entry name" value="MaoC-like_dom"/>
</dbReference>
<dbReference type="PANTHER" id="PTHR43664">
    <property type="entry name" value="MONOAMINE OXIDASE-RELATED"/>
    <property type="match status" value="1"/>
</dbReference>
<organism evidence="2 3">
    <name type="scientific">Hoeflea marina</name>
    <dbReference type="NCBI Taxonomy" id="274592"/>
    <lineage>
        <taxon>Bacteria</taxon>
        <taxon>Pseudomonadati</taxon>
        <taxon>Pseudomonadota</taxon>
        <taxon>Alphaproteobacteria</taxon>
        <taxon>Hyphomicrobiales</taxon>
        <taxon>Rhizobiaceae</taxon>
        <taxon>Hoeflea</taxon>
    </lineage>
</organism>
<reference evidence="2 3" key="1">
    <citation type="submission" date="2018-05" db="EMBL/GenBank/DDBJ databases">
        <title>Genomic Encyclopedia of Type Strains, Phase IV (KMG-IV): sequencing the most valuable type-strain genomes for metagenomic binning, comparative biology and taxonomic classification.</title>
        <authorList>
            <person name="Goeker M."/>
        </authorList>
    </citation>
    <scope>NUCLEOTIDE SEQUENCE [LARGE SCALE GENOMIC DNA]</scope>
    <source>
        <strain evidence="2 3">DSM 16791</strain>
    </source>
</reference>
<dbReference type="InterPro" id="IPR029069">
    <property type="entry name" value="HotDog_dom_sf"/>
</dbReference>
<comment type="caution">
    <text evidence="2">The sequence shown here is derived from an EMBL/GenBank/DDBJ whole genome shotgun (WGS) entry which is preliminary data.</text>
</comment>
<protein>
    <submittedName>
        <fullName evidence="2">Acyl dehydratase</fullName>
    </submittedName>
</protein>
<dbReference type="SUPFAM" id="SSF54637">
    <property type="entry name" value="Thioesterase/thiol ester dehydrase-isomerase"/>
    <property type="match status" value="1"/>
</dbReference>
<gene>
    <name evidence="2" type="ORF">DFR52_106111</name>
</gene>
<dbReference type="Proteomes" id="UP000246352">
    <property type="component" value="Unassembled WGS sequence"/>
</dbReference>
<name>A0A317PDN3_9HYPH</name>
<dbReference type="InterPro" id="IPR052342">
    <property type="entry name" value="MCH/BMMD"/>
</dbReference>
<proteinExistence type="predicted"/>
<accession>A0A317PDN3</accession>
<sequence length="157" mass="17438">MAAPQDIIHYEDMEPGVTFPLGPMPVDRDEVVAFAREFDPQPMHLDETAATASILGGLAASGWHSCAMMMRMMCDSYVLDTASEGAPQIDFVKWRRPVLVGDVLSGISRVVQRRRSKSKPAIGIVALRHEITNQRGEVVMEVEHPVMVRLRNPEAEL</sequence>
<dbReference type="Gene3D" id="3.10.129.10">
    <property type="entry name" value="Hotdog Thioesterase"/>
    <property type="match status" value="1"/>
</dbReference>
<feature type="domain" description="MaoC-like" evidence="1">
    <location>
        <begin position="23"/>
        <end position="117"/>
    </location>
</feature>
<dbReference type="CDD" id="cd03454">
    <property type="entry name" value="YdeM"/>
    <property type="match status" value="1"/>
</dbReference>